<organism evidence="3">
    <name type="scientific">Micromonas pusilla (strain CCMP1545)</name>
    <name type="common">Picoplanktonic green alga</name>
    <dbReference type="NCBI Taxonomy" id="564608"/>
    <lineage>
        <taxon>Eukaryota</taxon>
        <taxon>Viridiplantae</taxon>
        <taxon>Chlorophyta</taxon>
        <taxon>Mamiellophyceae</taxon>
        <taxon>Mamiellales</taxon>
        <taxon>Mamiellaceae</taxon>
        <taxon>Micromonas</taxon>
    </lineage>
</organism>
<feature type="compositionally biased region" description="Basic residues" evidence="1">
    <location>
        <begin position="101"/>
        <end position="122"/>
    </location>
</feature>
<sequence length="546" mass="57940">MAAVERCDDGAGGVGVFATPPPSPSPPGENARALSVGTPSARDAAATATTSPAAASPRARTVKFSRHVHGASAIVLASEGESARGPPRAPPSLSKGLETSRRRRARGRRPDRRRPPNHKTRIKLVAETARVPPSPPAGFRFTKAERALLVSVFDKYHGDTPGRDTCAAIARAFSDSPVRNPERRDRRACERRRDRSRVSPLSVSPSSSLLSPSALYQTPTPTTPAMPATPATPATPTPTPVSSFTTSPIATPRGDDFFLSQRRARREDRAAEEKRRRRHSHDHPNAHLPGTISDAALLDADAPMFPSLMWNKLETEVDLTDLSDDDDDDDGGGGGGGGWGEFSGGSGSRIARGSSEWEDEWFVGAGDVALGLNEDEIEKLLASAPTPAEQDHERERDDGGADVKRSLSLPSMPLLLTPPAAVVAAKRAARADLEEWQPAGTSLYIGMIAHAGSPSHTRRQSSPSPPPPPPAEAPEIPYLPEPGKLLASEDHAAASILAADRSGDVVAAVEVESTDDWVAAAVRVEPAKERIRCVLYTGPHTTASAW</sequence>
<feature type="compositionally biased region" description="Basic residues" evidence="1">
    <location>
        <begin position="60"/>
        <end position="69"/>
    </location>
</feature>
<keyword evidence="3" id="KW-1185">Reference proteome</keyword>
<feature type="region of interest" description="Disordered" evidence="1">
    <location>
        <begin position="383"/>
        <end position="406"/>
    </location>
</feature>
<dbReference type="KEGG" id="mpp:MICPUCDRAFT_58120"/>
<evidence type="ECO:0000313" key="2">
    <source>
        <dbReference type="EMBL" id="EEH56972.1"/>
    </source>
</evidence>
<name>C1MTM0_MICPC</name>
<gene>
    <name evidence="2" type="ORF">MICPUCDRAFT_58120</name>
</gene>
<dbReference type="Proteomes" id="UP000001876">
    <property type="component" value="Unassembled WGS sequence"/>
</dbReference>
<dbReference type="EMBL" id="GG663739">
    <property type="protein sequence ID" value="EEH56972.1"/>
    <property type="molecule type" value="Genomic_DNA"/>
</dbReference>
<feature type="region of interest" description="Disordered" evidence="1">
    <location>
        <begin position="452"/>
        <end position="482"/>
    </location>
</feature>
<feature type="region of interest" description="Disordered" evidence="1">
    <location>
        <begin position="320"/>
        <end position="353"/>
    </location>
</feature>
<evidence type="ECO:0000256" key="1">
    <source>
        <dbReference type="SAM" id="MobiDB-lite"/>
    </source>
</evidence>
<feature type="region of interest" description="Disordered" evidence="1">
    <location>
        <begin position="173"/>
        <end position="291"/>
    </location>
</feature>
<dbReference type="AlphaFoldDB" id="C1MTM0"/>
<feature type="compositionally biased region" description="Pro residues" evidence="1">
    <location>
        <begin position="463"/>
        <end position="480"/>
    </location>
</feature>
<feature type="compositionally biased region" description="Basic and acidic residues" evidence="1">
    <location>
        <begin position="389"/>
        <end position="405"/>
    </location>
</feature>
<dbReference type="GeneID" id="9683956"/>
<feature type="compositionally biased region" description="Gly residues" evidence="1">
    <location>
        <begin position="332"/>
        <end position="347"/>
    </location>
</feature>
<feature type="compositionally biased region" description="Low complexity" evidence="1">
    <location>
        <begin position="198"/>
        <end position="232"/>
    </location>
</feature>
<protein>
    <submittedName>
        <fullName evidence="2">Predicted protein</fullName>
    </submittedName>
</protein>
<accession>C1MTM0</accession>
<feature type="compositionally biased region" description="Acidic residues" evidence="1">
    <location>
        <begin position="320"/>
        <end position="331"/>
    </location>
</feature>
<feature type="compositionally biased region" description="Low complexity" evidence="1">
    <location>
        <begin position="38"/>
        <end position="59"/>
    </location>
</feature>
<dbReference type="RefSeq" id="XP_003058517.1">
    <property type="nucleotide sequence ID" value="XM_003058471.1"/>
</dbReference>
<evidence type="ECO:0000313" key="3">
    <source>
        <dbReference type="Proteomes" id="UP000001876"/>
    </source>
</evidence>
<feature type="compositionally biased region" description="Basic and acidic residues" evidence="1">
    <location>
        <begin position="180"/>
        <end position="197"/>
    </location>
</feature>
<reference evidence="2 3" key="1">
    <citation type="journal article" date="2009" name="Science">
        <title>Green evolution and dynamic adaptations revealed by genomes of the marine picoeukaryotes Micromonas.</title>
        <authorList>
            <person name="Worden A.Z."/>
            <person name="Lee J.H."/>
            <person name="Mock T."/>
            <person name="Rouze P."/>
            <person name="Simmons M.P."/>
            <person name="Aerts A.L."/>
            <person name="Allen A.E."/>
            <person name="Cuvelier M.L."/>
            <person name="Derelle E."/>
            <person name="Everett M.V."/>
            <person name="Foulon E."/>
            <person name="Grimwood J."/>
            <person name="Gundlach H."/>
            <person name="Henrissat B."/>
            <person name="Napoli C."/>
            <person name="McDonald S.M."/>
            <person name="Parker M.S."/>
            <person name="Rombauts S."/>
            <person name="Salamov A."/>
            <person name="Von Dassow P."/>
            <person name="Badger J.H."/>
            <person name="Coutinho P.M."/>
            <person name="Demir E."/>
            <person name="Dubchak I."/>
            <person name="Gentemann C."/>
            <person name="Eikrem W."/>
            <person name="Gready J.E."/>
            <person name="John U."/>
            <person name="Lanier W."/>
            <person name="Lindquist E.A."/>
            <person name="Lucas S."/>
            <person name="Mayer K.F."/>
            <person name="Moreau H."/>
            <person name="Not F."/>
            <person name="Otillar R."/>
            <person name="Panaud O."/>
            <person name="Pangilinan J."/>
            <person name="Paulsen I."/>
            <person name="Piegu B."/>
            <person name="Poliakov A."/>
            <person name="Robbens S."/>
            <person name="Schmutz J."/>
            <person name="Toulza E."/>
            <person name="Wyss T."/>
            <person name="Zelensky A."/>
            <person name="Zhou K."/>
            <person name="Armbrust E.V."/>
            <person name="Bhattacharya D."/>
            <person name="Goodenough U.W."/>
            <person name="Van de Peer Y."/>
            <person name="Grigoriev I.V."/>
        </authorList>
    </citation>
    <scope>NUCLEOTIDE SEQUENCE [LARGE SCALE GENOMIC DNA]</scope>
    <source>
        <strain evidence="2 3">CCMP1545</strain>
    </source>
</reference>
<proteinExistence type="predicted"/>
<dbReference type="OrthoDB" id="10688289at2759"/>
<feature type="compositionally biased region" description="Basic and acidic residues" evidence="1">
    <location>
        <begin position="265"/>
        <end position="274"/>
    </location>
</feature>
<feature type="region of interest" description="Disordered" evidence="1">
    <location>
        <begin position="1"/>
        <end position="139"/>
    </location>
</feature>